<feature type="region of interest" description="Disordered" evidence="1">
    <location>
        <begin position="133"/>
        <end position="174"/>
    </location>
</feature>
<dbReference type="OrthoDB" id="5955810at2759"/>
<keyword evidence="3" id="KW-1185">Reference proteome</keyword>
<organism evidence="2 3">
    <name type="scientific">Desmophyllum pertusum</name>
    <dbReference type="NCBI Taxonomy" id="174260"/>
    <lineage>
        <taxon>Eukaryota</taxon>
        <taxon>Metazoa</taxon>
        <taxon>Cnidaria</taxon>
        <taxon>Anthozoa</taxon>
        <taxon>Hexacorallia</taxon>
        <taxon>Scleractinia</taxon>
        <taxon>Caryophylliina</taxon>
        <taxon>Caryophylliidae</taxon>
        <taxon>Desmophyllum</taxon>
    </lineage>
</organism>
<sequence length="274" mass="31038">MDVVINKKLYKKSLMRDSRQLTVSVSCDVDVYGASKRVRFTPELRLKSNLVPRSFVTPSSDTGSKNATTNYKTVIRRNGRRPFADLDYALLGYDILHGNPMATESDPGFTHPIFWADYSEGRQSTDCRYSVPKVYPKPQDQSNGARNFKEDVNERRSPGKLFRDSQHPEEDSPWIRKQRDAASTFMKNVQTTTITVGSAPPSNVDAMTWAASVQSNPVPTRYSLMGIENLFTDQFTRHLSPKVNYDGLKEKLADAAYQYCLVLKSEGKVLFMQI</sequence>
<gene>
    <name evidence="2" type="ORF">OS493_038797</name>
</gene>
<protein>
    <submittedName>
        <fullName evidence="2">Uncharacterized protein</fullName>
    </submittedName>
</protein>
<dbReference type="EMBL" id="MU827898">
    <property type="protein sequence ID" value="KAJ7315271.1"/>
    <property type="molecule type" value="Genomic_DNA"/>
</dbReference>
<dbReference type="Proteomes" id="UP001163046">
    <property type="component" value="Unassembled WGS sequence"/>
</dbReference>
<proteinExistence type="predicted"/>
<evidence type="ECO:0000313" key="2">
    <source>
        <dbReference type="EMBL" id="KAJ7315271.1"/>
    </source>
</evidence>
<reference evidence="2" key="1">
    <citation type="submission" date="2023-01" db="EMBL/GenBank/DDBJ databases">
        <title>Genome assembly of the deep-sea coral Lophelia pertusa.</title>
        <authorList>
            <person name="Herrera S."/>
            <person name="Cordes E."/>
        </authorList>
    </citation>
    <scope>NUCLEOTIDE SEQUENCE</scope>
    <source>
        <strain evidence="2">USNM1676648</strain>
        <tissue evidence="2">Polyp</tissue>
    </source>
</reference>
<evidence type="ECO:0000256" key="1">
    <source>
        <dbReference type="SAM" id="MobiDB-lite"/>
    </source>
</evidence>
<name>A0A9W9Y744_9CNID</name>
<dbReference type="AlphaFoldDB" id="A0A9W9Y744"/>
<feature type="compositionally biased region" description="Basic and acidic residues" evidence="1">
    <location>
        <begin position="147"/>
        <end position="174"/>
    </location>
</feature>
<comment type="caution">
    <text evidence="2">The sequence shown here is derived from an EMBL/GenBank/DDBJ whole genome shotgun (WGS) entry which is preliminary data.</text>
</comment>
<accession>A0A9W9Y744</accession>
<evidence type="ECO:0000313" key="3">
    <source>
        <dbReference type="Proteomes" id="UP001163046"/>
    </source>
</evidence>